<proteinExistence type="predicted"/>
<evidence type="ECO:0000256" key="6">
    <source>
        <dbReference type="ARBA" id="ARBA00022679"/>
    </source>
</evidence>
<evidence type="ECO:0000313" key="12">
    <source>
        <dbReference type="Proteomes" id="UP001523565"/>
    </source>
</evidence>
<evidence type="ECO:0000256" key="5">
    <source>
        <dbReference type="ARBA" id="ARBA00022642"/>
    </source>
</evidence>
<evidence type="ECO:0000256" key="4">
    <source>
        <dbReference type="ARBA" id="ARBA00022485"/>
    </source>
</evidence>
<dbReference type="EMBL" id="JAMZFV010000001">
    <property type="protein sequence ID" value="MCP1108848.1"/>
    <property type="molecule type" value="Genomic_DNA"/>
</dbReference>
<evidence type="ECO:0000256" key="1">
    <source>
        <dbReference type="ARBA" id="ARBA00001966"/>
    </source>
</evidence>
<dbReference type="PANTHER" id="PTHR30573">
    <property type="entry name" value="QUINOLINATE SYNTHETASE A"/>
    <property type="match status" value="1"/>
</dbReference>
<evidence type="ECO:0000256" key="8">
    <source>
        <dbReference type="ARBA" id="ARBA00023004"/>
    </source>
</evidence>
<organism evidence="11 12">
    <name type="scientific">Ohessyouella blattaphilus</name>
    <dbReference type="NCBI Taxonomy" id="2949333"/>
    <lineage>
        <taxon>Bacteria</taxon>
        <taxon>Bacillati</taxon>
        <taxon>Bacillota</taxon>
        <taxon>Clostridia</taxon>
        <taxon>Lachnospirales</taxon>
        <taxon>Lachnospiraceae</taxon>
        <taxon>Ohessyouella</taxon>
    </lineage>
</organism>
<comment type="pathway">
    <text evidence="2">Cofactor biosynthesis; NAD(+) biosynthesis; quinolinate from iminoaspartate: step 1/1.</text>
</comment>
<sequence length="307" mass="34350">MSQETSIKKEIEELKKQRNAVILAHYYVDGDVQEIADYVGDSYYLSEVAAGVDKDVIVFAGVSFMGECAKILNPEKTVLMPDGGADCPMAHMVTPEEIAAVREKYEDVAVVTYVNSFAKIKALSDVCVTSSNALKIVKELPNKNIFFIPDHNLGGFLAKQLPEKNFIFNEGHCPTHDRIQVAEVQALKAAHPEAIALAHPECREEICKEADYVGSTKGIIDYALKSPAKEFIILTEKGIMHPLTQQAPDKRFYGLDQEIVCRDMKLITMEKVRDVLRDMPETNQVQMDDQLMQDALTPLERMLELAK</sequence>
<dbReference type="RefSeq" id="WP_262067753.1">
    <property type="nucleotide sequence ID" value="NZ_JAMXOC010000001.1"/>
</dbReference>
<keyword evidence="7" id="KW-0479">Metal-binding</keyword>
<reference evidence="11 12" key="1">
    <citation type="journal article" date="2022" name="Genome Biol. Evol.">
        <title>Host diet, physiology and behaviors set the stage for Lachnospiraceae cladogenesis.</title>
        <authorList>
            <person name="Vera-Ponce De Leon A."/>
            <person name="Schneider M."/>
            <person name="Jahnes B.C."/>
            <person name="Sadowski V."/>
            <person name="Camuy-Velez L.A."/>
            <person name="Duan J."/>
            <person name="Sabree Z.L."/>
        </authorList>
    </citation>
    <scope>NUCLEOTIDE SEQUENCE [LARGE SCALE GENOMIC DNA]</scope>
    <source>
        <strain evidence="11 12">PAL227</strain>
    </source>
</reference>
<keyword evidence="5" id="KW-0662">Pyridine nucleotide biosynthesis</keyword>
<dbReference type="PANTHER" id="PTHR30573:SF0">
    <property type="entry name" value="QUINOLINATE SYNTHASE, CHLOROPLASTIC"/>
    <property type="match status" value="1"/>
</dbReference>
<dbReference type="NCBIfam" id="TIGR00550">
    <property type="entry name" value="nadA"/>
    <property type="match status" value="1"/>
</dbReference>
<evidence type="ECO:0000256" key="2">
    <source>
        <dbReference type="ARBA" id="ARBA00005065"/>
    </source>
</evidence>
<keyword evidence="9" id="KW-0411">Iron-sulfur</keyword>
<name>A0ABT1EDS6_9FIRM</name>
<dbReference type="NCBIfam" id="NF006878">
    <property type="entry name" value="PRK09375.1-2"/>
    <property type="match status" value="1"/>
</dbReference>
<dbReference type="InterPro" id="IPR003473">
    <property type="entry name" value="NadA"/>
</dbReference>
<accession>A0ABT1EDS6</accession>
<evidence type="ECO:0000256" key="9">
    <source>
        <dbReference type="ARBA" id="ARBA00023014"/>
    </source>
</evidence>
<protein>
    <recommendedName>
        <fullName evidence="3 10">Quinolinate synthase</fullName>
        <ecNumber evidence="3 10">2.5.1.72</ecNumber>
    </recommendedName>
</protein>
<keyword evidence="6 11" id="KW-0808">Transferase</keyword>
<evidence type="ECO:0000256" key="7">
    <source>
        <dbReference type="ARBA" id="ARBA00022723"/>
    </source>
</evidence>
<dbReference type="Pfam" id="PF02445">
    <property type="entry name" value="NadA"/>
    <property type="match status" value="1"/>
</dbReference>
<dbReference type="Gene3D" id="3.40.50.10800">
    <property type="entry name" value="NadA-like"/>
    <property type="match status" value="3"/>
</dbReference>
<evidence type="ECO:0000256" key="10">
    <source>
        <dbReference type="NCBIfam" id="TIGR00550"/>
    </source>
</evidence>
<keyword evidence="4" id="KW-0004">4Fe-4S</keyword>
<evidence type="ECO:0000313" key="11">
    <source>
        <dbReference type="EMBL" id="MCP1108848.1"/>
    </source>
</evidence>
<dbReference type="InterPro" id="IPR036094">
    <property type="entry name" value="NadA_sf"/>
</dbReference>
<dbReference type="SUPFAM" id="SSF142754">
    <property type="entry name" value="NadA-like"/>
    <property type="match status" value="1"/>
</dbReference>
<dbReference type="Proteomes" id="UP001523565">
    <property type="component" value="Unassembled WGS sequence"/>
</dbReference>
<evidence type="ECO:0000256" key="3">
    <source>
        <dbReference type="ARBA" id="ARBA00012669"/>
    </source>
</evidence>
<comment type="cofactor">
    <cofactor evidence="1">
        <name>[4Fe-4S] cluster</name>
        <dbReference type="ChEBI" id="CHEBI:49883"/>
    </cofactor>
</comment>
<gene>
    <name evidence="11" type="primary">nadA</name>
    <name evidence="11" type="ORF">NK118_01105</name>
</gene>
<dbReference type="EC" id="2.5.1.72" evidence="3 10"/>
<comment type="caution">
    <text evidence="11">The sequence shown here is derived from an EMBL/GenBank/DDBJ whole genome shotgun (WGS) entry which is preliminary data.</text>
</comment>
<keyword evidence="8" id="KW-0408">Iron</keyword>
<dbReference type="GO" id="GO:0016740">
    <property type="term" value="F:transferase activity"/>
    <property type="evidence" value="ECO:0007669"/>
    <property type="project" value="UniProtKB-KW"/>
</dbReference>
<keyword evidence="12" id="KW-1185">Reference proteome</keyword>